<dbReference type="AlphaFoldDB" id="A0A7W3P5Q3"/>
<reference evidence="3 4" key="1">
    <citation type="submission" date="2020-07" db="EMBL/GenBank/DDBJ databases">
        <title>Sequencing the genomes of 1000 actinobacteria strains.</title>
        <authorList>
            <person name="Klenk H.-P."/>
        </authorList>
    </citation>
    <scope>NUCLEOTIDE SEQUENCE [LARGE SCALE GENOMIC DNA]</scope>
    <source>
        <strain evidence="3 4">DSM 100723</strain>
    </source>
</reference>
<evidence type="ECO:0000259" key="2">
    <source>
        <dbReference type="PROSITE" id="PS52006"/>
    </source>
</evidence>
<keyword evidence="4" id="KW-1185">Reference proteome</keyword>
<dbReference type="InterPro" id="IPR032477">
    <property type="entry name" value="Glyco_hydro_64"/>
</dbReference>
<feature type="chain" id="PRO_5031070925" description="GH64 domain-containing protein" evidence="1">
    <location>
        <begin position="23"/>
        <end position="401"/>
    </location>
</feature>
<dbReference type="InterPro" id="IPR006311">
    <property type="entry name" value="TAT_signal"/>
</dbReference>
<dbReference type="Gene3D" id="2.60.110.10">
    <property type="entry name" value="Thaumatin"/>
    <property type="match status" value="1"/>
</dbReference>
<dbReference type="Proteomes" id="UP000523079">
    <property type="component" value="Unassembled WGS sequence"/>
</dbReference>
<feature type="domain" description="GH64" evidence="2">
    <location>
        <begin position="23"/>
        <end position="401"/>
    </location>
</feature>
<feature type="signal peptide" evidence="1">
    <location>
        <begin position="1"/>
        <end position="22"/>
    </location>
</feature>
<dbReference type="PANTHER" id="PTHR38165:SF1">
    <property type="entry name" value="GLUCANASE B"/>
    <property type="match status" value="1"/>
</dbReference>
<organism evidence="3 4">
    <name type="scientific">Microlunatus kandeliicorticis</name>
    <dbReference type="NCBI Taxonomy" id="1759536"/>
    <lineage>
        <taxon>Bacteria</taxon>
        <taxon>Bacillati</taxon>
        <taxon>Actinomycetota</taxon>
        <taxon>Actinomycetes</taxon>
        <taxon>Propionibacteriales</taxon>
        <taxon>Propionibacteriaceae</taxon>
        <taxon>Microlunatus</taxon>
    </lineage>
</organism>
<dbReference type="InterPro" id="IPR042517">
    <property type="entry name" value="Glyco_hydro_64_N_2"/>
</dbReference>
<dbReference type="InterPro" id="IPR037176">
    <property type="entry name" value="Osmotin/thaumatin-like_sf"/>
</dbReference>
<dbReference type="EMBL" id="JACGWT010000002">
    <property type="protein sequence ID" value="MBA8794158.1"/>
    <property type="molecule type" value="Genomic_DNA"/>
</dbReference>
<comment type="caution">
    <text evidence="3">The sequence shown here is derived from an EMBL/GenBank/DDBJ whole genome shotgun (WGS) entry which is preliminary data.</text>
</comment>
<sequence length="401" mass="42527">MITRRTLLSSALSSAALLSATAVGGTALGLPSAAAAVRRLPVDLVHRRRGKTVYAVVSGIDRASGRWFFLAADGRTKIFADRDAAPMTPLGRSVAIKLAAAGRPRRIVVPPMDSGRISFSVDRPLQFFVNPGGGVATPSVTNPSDPNRSLDWGFCELSLDRFGLYANISFVDFVGLPIGLRLRTPGGTQTVGGLRRDGLARIAAGLRRQGSREGSGWGRLVVTERGRPLRVLSPNLAAVGGPDPLAGYLDPYIAQVWRHYRSHDLVIDTQSAWGRVTGRVGADGLLRFRGVGSFRRPSSAAVFNCSTAPFATSNDAMGNVSARLAAALNRTTLLANARQPDVTAGRFYRTARTNHYARLVHANTAGGAGYAFPYDDVHGGGFNAEGRVVAPKPTLLTITVG</sequence>
<name>A0A7W3P5Q3_9ACTN</name>
<protein>
    <recommendedName>
        <fullName evidence="2">GH64 domain-containing protein</fullName>
    </recommendedName>
</protein>
<dbReference type="PANTHER" id="PTHR38165">
    <property type="match status" value="1"/>
</dbReference>
<dbReference type="RefSeq" id="WP_182559665.1">
    <property type="nucleotide sequence ID" value="NZ_JACGWT010000002.1"/>
</dbReference>
<evidence type="ECO:0000313" key="3">
    <source>
        <dbReference type="EMBL" id="MBA8794158.1"/>
    </source>
</evidence>
<dbReference type="Gene3D" id="3.30.920.50">
    <property type="entry name" value="Beta-1,3-glucanase, C-terminal domain"/>
    <property type="match status" value="1"/>
</dbReference>
<proteinExistence type="predicted"/>
<dbReference type="PROSITE" id="PS52006">
    <property type="entry name" value="GH64"/>
    <property type="match status" value="1"/>
</dbReference>
<evidence type="ECO:0000256" key="1">
    <source>
        <dbReference type="SAM" id="SignalP"/>
    </source>
</evidence>
<dbReference type="PROSITE" id="PS51318">
    <property type="entry name" value="TAT"/>
    <property type="match status" value="1"/>
</dbReference>
<keyword evidence="1" id="KW-0732">Signal</keyword>
<evidence type="ECO:0000313" key="4">
    <source>
        <dbReference type="Proteomes" id="UP000523079"/>
    </source>
</evidence>
<gene>
    <name evidence="3" type="ORF">FHX74_001763</name>
</gene>
<accession>A0A7W3P5Q3</accession>
<dbReference type="InterPro" id="IPR037398">
    <property type="entry name" value="Glyco_hydro_64_fam"/>
</dbReference>
<dbReference type="Pfam" id="PF16483">
    <property type="entry name" value="Glyco_hydro_64"/>
    <property type="match status" value="1"/>
</dbReference>